<name>A0A839UYZ8_9PROT</name>
<dbReference type="RefSeq" id="WP_176622110.1">
    <property type="nucleotide sequence ID" value="NZ_JABXXQ010000032.1"/>
</dbReference>
<proteinExistence type="inferred from homology"/>
<dbReference type="Pfam" id="PF01121">
    <property type="entry name" value="CoaE"/>
    <property type="match status" value="1"/>
</dbReference>
<dbReference type="PANTHER" id="PTHR10695:SF46">
    <property type="entry name" value="BIFUNCTIONAL COENZYME A SYNTHASE-RELATED"/>
    <property type="match status" value="1"/>
</dbReference>
<reference evidence="7 9" key="2">
    <citation type="submission" date="2020-08" db="EMBL/GenBank/DDBJ databases">
        <title>Genomic Encyclopedia of Type Strains, Phase III (KMG-III): the genomes of soil and plant-associated and newly described type strains.</title>
        <authorList>
            <person name="Whitman W."/>
        </authorList>
    </citation>
    <scope>NUCLEOTIDE SEQUENCE [LARGE SCALE GENOMIC DNA]</scope>
    <source>
        <strain evidence="7 9">CECT 8088</strain>
    </source>
</reference>
<keyword evidence="5" id="KW-0963">Cytoplasm</keyword>
<comment type="pathway">
    <text evidence="5">Cofactor biosynthesis; coenzyme A biosynthesis; CoA from (R)-pantothenate: step 5/5.</text>
</comment>
<evidence type="ECO:0000256" key="6">
    <source>
        <dbReference type="NCBIfam" id="TIGR00152"/>
    </source>
</evidence>
<evidence type="ECO:0000313" key="10">
    <source>
        <dbReference type="Proteomes" id="UP000565205"/>
    </source>
</evidence>
<keyword evidence="4 5" id="KW-0173">Coenzyme A biosynthesis</keyword>
<dbReference type="InterPro" id="IPR027417">
    <property type="entry name" value="P-loop_NTPase"/>
</dbReference>
<organism evidence="7 9">
    <name type="scientific">Endobacter medicaginis</name>
    <dbReference type="NCBI Taxonomy" id="1181271"/>
    <lineage>
        <taxon>Bacteria</taxon>
        <taxon>Pseudomonadati</taxon>
        <taxon>Pseudomonadota</taxon>
        <taxon>Alphaproteobacteria</taxon>
        <taxon>Acetobacterales</taxon>
        <taxon>Acetobacteraceae</taxon>
        <taxon>Endobacter</taxon>
    </lineage>
</organism>
<keyword evidence="9" id="KW-1185">Reference proteome</keyword>
<evidence type="ECO:0000256" key="2">
    <source>
        <dbReference type="ARBA" id="ARBA00022741"/>
    </source>
</evidence>
<keyword evidence="2 5" id="KW-0547">Nucleotide-binding</keyword>
<dbReference type="EC" id="2.7.1.24" evidence="5 6"/>
<comment type="function">
    <text evidence="5">Catalyzes the phosphorylation of the 3'-hydroxyl group of dephosphocoenzyme A to form coenzyme A.</text>
</comment>
<dbReference type="CDD" id="cd02022">
    <property type="entry name" value="DPCK"/>
    <property type="match status" value="1"/>
</dbReference>
<dbReference type="PROSITE" id="PS51219">
    <property type="entry name" value="DPCK"/>
    <property type="match status" value="1"/>
</dbReference>
<comment type="caution">
    <text evidence="7">The sequence shown here is derived from an EMBL/GenBank/DDBJ whole genome shotgun (WGS) entry which is preliminary data.</text>
</comment>
<dbReference type="AlphaFoldDB" id="A0A839UYZ8"/>
<comment type="subcellular location">
    <subcellularLocation>
        <location evidence="5">Cytoplasm</location>
    </subcellularLocation>
</comment>
<evidence type="ECO:0000256" key="3">
    <source>
        <dbReference type="ARBA" id="ARBA00022840"/>
    </source>
</evidence>
<dbReference type="NCBIfam" id="TIGR00152">
    <property type="entry name" value="dephospho-CoA kinase"/>
    <property type="match status" value="1"/>
</dbReference>
<dbReference type="GO" id="GO:0005737">
    <property type="term" value="C:cytoplasm"/>
    <property type="evidence" value="ECO:0007669"/>
    <property type="project" value="UniProtKB-SubCell"/>
</dbReference>
<dbReference type="GO" id="GO:0015937">
    <property type="term" value="P:coenzyme A biosynthetic process"/>
    <property type="evidence" value="ECO:0007669"/>
    <property type="project" value="UniProtKB-UniRule"/>
</dbReference>
<keyword evidence="5 7" id="KW-0418">Kinase</keyword>
<protein>
    <recommendedName>
        <fullName evidence="5 6">Dephospho-CoA kinase</fullName>
        <ecNumber evidence="5 6">2.7.1.24</ecNumber>
    </recommendedName>
    <alternativeName>
        <fullName evidence="5">Dephosphocoenzyme A kinase</fullName>
    </alternativeName>
</protein>
<evidence type="ECO:0000256" key="5">
    <source>
        <dbReference type="HAMAP-Rule" id="MF_00376"/>
    </source>
</evidence>
<comment type="catalytic activity">
    <reaction evidence="5">
        <text>3'-dephospho-CoA + ATP = ADP + CoA + H(+)</text>
        <dbReference type="Rhea" id="RHEA:18245"/>
        <dbReference type="ChEBI" id="CHEBI:15378"/>
        <dbReference type="ChEBI" id="CHEBI:30616"/>
        <dbReference type="ChEBI" id="CHEBI:57287"/>
        <dbReference type="ChEBI" id="CHEBI:57328"/>
        <dbReference type="ChEBI" id="CHEBI:456216"/>
        <dbReference type="EC" id="2.7.1.24"/>
    </reaction>
</comment>
<dbReference type="EMBL" id="JABXXQ010000032">
    <property type="protein sequence ID" value="NVN29390.1"/>
    <property type="molecule type" value="Genomic_DNA"/>
</dbReference>
<dbReference type="SUPFAM" id="SSF52540">
    <property type="entry name" value="P-loop containing nucleoside triphosphate hydrolases"/>
    <property type="match status" value="1"/>
</dbReference>
<keyword evidence="3 5" id="KW-0067">ATP-binding</keyword>
<dbReference type="Proteomes" id="UP000557688">
    <property type="component" value="Unassembled WGS sequence"/>
</dbReference>
<dbReference type="GO" id="GO:0004140">
    <property type="term" value="F:dephospho-CoA kinase activity"/>
    <property type="evidence" value="ECO:0007669"/>
    <property type="project" value="UniProtKB-UniRule"/>
</dbReference>
<reference evidence="8 10" key="1">
    <citation type="submission" date="2020-06" db="EMBL/GenBank/DDBJ databases">
        <title>Description of novel acetic acid bacteria.</title>
        <authorList>
            <person name="Sombolestani A."/>
        </authorList>
    </citation>
    <scope>NUCLEOTIDE SEQUENCE [LARGE SCALE GENOMIC DNA]</scope>
    <source>
        <strain evidence="8 10">LMG 26838</strain>
    </source>
</reference>
<comment type="similarity">
    <text evidence="1 5">Belongs to the CoaE family.</text>
</comment>
<dbReference type="EMBL" id="JACHXV010000002">
    <property type="protein sequence ID" value="MBB3172612.1"/>
    <property type="molecule type" value="Genomic_DNA"/>
</dbReference>
<dbReference type="PANTHER" id="PTHR10695">
    <property type="entry name" value="DEPHOSPHO-COA KINASE-RELATED"/>
    <property type="match status" value="1"/>
</dbReference>
<dbReference type="Proteomes" id="UP000565205">
    <property type="component" value="Unassembled WGS sequence"/>
</dbReference>
<dbReference type="UniPathway" id="UPA00241">
    <property type="reaction ID" value="UER00356"/>
</dbReference>
<dbReference type="GO" id="GO:0005524">
    <property type="term" value="F:ATP binding"/>
    <property type="evidence" value="ECO:0007669"/>
    <property type="project" value="UniProtKB-UniRule"/>
</dbReference>
<gene>
    <name evidence="5" type="primary">coaE</name>
    <name evidence="7" type="ORF">FHR90_000426</name>
    <name evidence="8" type="ORF">HUK83_03420</name>
</gene>
<evidence type="ECO:0000256" key="4">
    <source>
        <dbReference type="ARBA" id="ARBA00022993"/>
    </source>
</evidence>
<evidence type="ECO:0000313" key="8">
    <source>
        <dbReference type="EMBL" id="NVN29390.1"/>
    </source>
</evidence>
<keyword evidence="5 7" id="KW-0808">Transferase</keyword>
<dbReference type="HAMAP" id="MF_00376">
    <property type="entry name" value="Dephospho_CoA_kinase"/>
    <property type="match status" value="1"/>
</dbReference>
<dbReference type="Gene3D" id="3.40.50.300">
    <property type="entry name" value="P-loop containing nucleotide triphosphate hydrolases"/>
    <property type="match status" value="1"/>
</dbReference>
<sequence length="196" mass="21501">MRIIGLTGGIGMGKSTTAATFRRRHIPVFDADRAVHALQAPGGAAIAPIAAAFPGTVHDGTLDRAALRARVTNDPASLKRLEAIIHPLVRHAQTRFLARARRAGRSLVVLDIPLLFEGGAWRLCDEIIVVSAPGSVQRARLRARGRMSEAEIDALIARQMPDAERRRRADVVFSTGIGKMSTYRQLARWLAHRKHR</sequence>
<evidence type="ECO:0000313" key="9">
    <source>
        <dbReference type="Proteomes" id="UP000557688"/>
    </source>
</evidence>
<feature type="binding site" evidence="5">
    <location>
        <begin position="11"/>
        <end position="16"/>
    </location>
    <ligand>
        <name>ATP</name>
        <dbReference type="ChEBI" id="CHEBI:30616"/>
    </ligand>
</feature>
<dbReference type="InterPro" id="IPR001977">
    <property type="entry name" value="Depp_CoAkinase"/>
</dbReference>
<accession>A0A839UYZ8</accession>
<evidence type="ECO:0000313" key="7">
    <source>
        <dbReference type="EMBL" id="MBB3172612.1"/>
    </source>
</evidence>
<evidence type="ECO:0000256" key="1">
    <source>
        <dbReference type="ARBA" id="ARBA00009018"/>
    </source>
</evidence>